<reference evidence="1" key="1">
    <citation type="submission" date="2023-11" db="EMBL/GenBank/DDBJ databases">
        <title>Genome assemblies of two species of porcelain crab, Petrolisthes cinctipes and Petrolisthes manimaculis (Anomura: Porcellanidae).</title>
        <authorList>
            <person name="Angst P."/>
        </authorList>
    </citation>
    <scope>NUCLEOTIDE SEQUENCE</scope>
    <source>
        <strain evidence="1">PB745_02</strain>
        <tissue evidence="1">Gill</tissue>
    </source>
</reference>
<dbReference type="GO" id="GO:1990879">
    <property type="term" value="C:CST complex"/>
    <property type="evidence" value="ECO:0007669"/>
    <property type="project" value="InterPro"/>
</dbReference>
<name>A0AAE1PAR9_9EUCA</name>
<keyword evidence="2" id="KW-1185">Reference proteome</keyword>
<dbReference type="Pfam" id="PF15490">
    <property type="entry name" value="Ten1_2"/>
    <property type="match status" value="1"/>
</dbReference>
<dbReference type="InterPro" id="IPR029146">
    <property type="entry name" value="Ten1_animal_plant"/>
</dbReference>
<comment type="caution">
    <text evidence="1">The sequence shown here is derived from an EMBL/GenBank/DDBJ whole genome shotgun (WGS) entry which is preliminary data.</text>
</comment>
<sequence>MSVSAASLPHVYHAVSELSAVSSTQRWANTKVRVVGKLRRPDVARRTAILESIGEPDGTFQVDMNIEAVGDLNIPENSVVTVLGELEVEFAQPCITAKIVRECNNLDLQNHAQIVEAVRRRFPRLLQ</sequence>
<protein>
    <submittedName>
        <fullName evidence="1">Uncharacterized protein</fullName>
    </submittedName>
</protein>
<dbReference type="Proteomes" id="UP001292094">
    <property type="component" value="Unassembled WGS sequence"/>
</dbReference>
<dbReference type="Gene3D" id="2.40.50.140">
    <property type="entry name" value="Nucleic acid-binding proteins"/>
    <property type="match status" value="1"/>
</dbReference>
<evidence type="ECO:0000313" key="2">
    <source>
        <dbReference type="Proteomes" id="UP001292094"/>
    </source>
</evidence>
<proteinExistence type="predicted"/>
<organism evidence="1 2">
    <name type="scientific">Petrolisthes manimaculis</name>
    <dbReference type="NCBI Taxonomy" id="1843537"/>
    <lineage>
        <taxon>Eukaryota</taxon>
        <taxon>Metazoa</taxon>
        <taxon>Ecdysozoa</taxon>
        <taxon>Arthropoda</taxon>
        <taxon>Crustacea</taxon>
        <taxon>Multicrustacea</taxon>
        <taxon>Malacostraca</taxon>
        <taxon>Eumalacostraca</taxon>
        <taxon>Eucarida</taxon>
        <taxon>Decapoda</taxon>
        <taxon>Pleocyemata</taxon>
        <taxon>Anomura</taxon>
        <taxon>Galatheoidea</taxon>
        <taxon>Porcellanidae</taxon>
        <taxon>Petrolisthes</taxon>
    </lineage>
</organism>
<accession>A0AAE1PAR9</accession>
<gene>
    <name evidence="1" type="ORF">Pmani_023406</name>
</gene>
<dbReference type="EMBL" id="JAWZYT010002406">
    <property type="protein sequence ID" value="KAK4304658.1"/>
    <property type="molecule type" value="Genomic_DNA"/>
</dbReference>
<dbReference type="GO" id="GO:0003697">
    <property type="term" value="F:single-stranded DNA binding"/>
    <property type="evidence" value="ECO:0007669"/>
    <property type="project" value="InterPro"/>
</dbReference>
<dbReference type="InterPro" id="IPR012340">
    <property type="entry name" value="NA-bd_OB-fold"/>
</dbReference>
<dbReference type="AlphaFoldDB" id="A0AAE1PAR9"/>
<evidence type="ECO:0000313" key="1">
    <source>
        <dbReference type="EMBL" id="KAK4304658.1"/>
    </source>
</evidence>